<evidence type="ECO:0000313" key="2">
    <source>
        <dbReference type="Proteomes" id="UP000823842"/>
    </source>
</evidence>
<evidence type="ECO:0000313" key="1">
    <source>
        <dbReference type="EMBL" id="HJB27812.1"/>
    </source>
</evidence>
<dbReference type="SUPFAM" id="SSF53822">
    <property type="entry name" value="Periplasmic binding protein-like I"/>
    <property type="match status" value="1"/>
</dbReference>
<reference evidence="1" key="2">
    <citation type="submission" date="2021-04" db="EMBL/GenBank/DDBJ databases">
        <authorList>
            <person name="Gilroy R."/>
        </authorList>
    </citation>
    <scope>NUCLEOTIDE SEQUENCE</scope>
    <source>
        <strain evidence="1">ChiSjej1B19-5720</strain>
    </source>
</reference>
<dbReference type="Gene3D" id="3.40.50.2300">
    <property type="match status" value="1"/>
</dbReference>
<reference evidence="1" key="1">
    <citation type="journal article" date="2021" name="PeerJ">
        <title>Extensive microbial diversity within the chicken gut microbiome revealed by metagenomics and culture.</title>
        <authorList>
            <person name="Gilroy R."/>
            <person name="Ravi A."/>
            <person name="Getino M."/>
            <person name="Pursley I."/>
            <person name="Horton D.L."/>
            <person name="Alikhan N.F."/>
            <person name="Baker D."/>
            <person name="Gharbi K."/>
            <person name="Hall N."/>
            <person name="Watson M."/>
            <person name="Adriaenssens E.M."/>
            <person name="Foster-Nyarko E."/>
            <person name="Jarju S."/>
            <person name="Secka A."/>
            <person name="Antonio M."/>
            <person name="Oren A."/>
            <person name="Chaudhuri R.R."/>
            <person name="La Ragione R."/>
            <person name="Hildebrand F."/>
            <person name="Pallen M.J."/>
        </authorList>
    </citation>
    <scope>NUCLEOTIDE SEQUENCE</scope>
    <source>
        <strain evidence="1">ChiSjej1B19-5720</strain>
    </source>
</reference>
<protein>
    <submittedName>
        <fullName evidence="1">Uncharacterized protein</fullName>
    </submittedName>
</protein>
<proteinExistence type="predicted"/>
<organism evidence="1 2">
    <name type="scientific">Candidatus Blautia faecavium</name>
    <dbReference type="NCBI Taxonomy" id="2838487"/>
    <lineage>
        <taxon>Bacteria</taxon>
        <taxon>Bacillati</taxon>
        <taxon>Bacillota</taxon>
        <taxon>Clostridia</taxon>
        <taxon>Lachnospirales</taxon>
        <taxon>Lachnospiraceae</taxon>
        <taxon>Blautia</taxon>
    </lineage>
</organism>
<dbReference type="InterPro" id="IPR028082">
    <property type="entry name" value="Peripla_BP_I"/>
</dbReference>
<dbReference type="EMBL" id="DWYZ01000072">
    <property type="protein sequence ID" value="HJB27812.1"/>
    <property type="molecule type" value="Genomic_DNA"/>
</dbReference>
<dbReference type="AlphaFoldDB" id="A0A9D2LR48"/>
<name>A0A9D2LR48_9FIRM</name>
<sequence>MKRESRCASLWLYKAFQKINGYSIILKNIGNSRQKEAKCQEELLQKEIDGLIIRDSCRKR</sequence>
<dbReference type="Proteomes" id="UP000823842">
    <property type="component" value="Unassembled WGS sequence"/>
</dbReference>
<gene>
    <name evidence="1" type="ORF">IAA06_03345</name>
</gene>
<comment type="caution">
    <text evidence="1">The sequence shown here is derived from an EMBL/GenBank/DDBJ whole genome shotgun (WGS) entry which is preliminary data.</text>
</comment>
<accession>A0A9D2LR48</accession>